<comment type="caution">
    <text evidence="1">The sequence shown here is derived from an EMBL/GenBank/DDBJ whole genome shotgun (WGS) entry which is preliminary data.</text>
</comment>
<name>A0A8J3JKU5_9ACTN</name>
<gene>
    <name evidence="1" type="ORF">Cch02nite_03150</name>
</gene>
<dbReference type="RefSeq" id="WP_191842178.1">
    <property type="nucleotide sequence ID" value="NZ_BAAALB010000004.1"/>
</dbReference>
<evidence type="ECO:0000313" key="2">
    <source>
        <dbReference type="Proteomes" id="UP000619293"/>
    </source>
</evidence>
<reference evidence="1 2" key="1">
    <citation type="submission" date="2021-01" db="EMBL/GenBank/DDBJ databases">
        <title>Whole genome shotgun sequence of Catellatospora chokoriensis NBRC 107358.</title>
        <authorList>
            <person name="Komaki H."/>
            <person name="Tamura T."/>
        </authorList>
    </citation>
    <scope>NUCLEOTIDE SEQUENCE [LARGE SCALE GENOMIC DNA]</scope>
    <source>
        <strain evidence="1 2">NBRC 107358</strain>
    </source>
</reference>
<dbReference type="AlphaFoldDB" id="A0A8J3JKU5"/>
<accession>A0A8J3JKU5</accession>
<evidence type="ECO:0000313" key="1">
    <source>
        <dbReference type="EMBL" id="GIF86871.1"/>
    </source>
</evidence>
<protein>
    <recommendedName>
        <fullName evidence="3">YwqJ-like deaminase</fullName>
    </recommendedName>
</protein>
<dbReference type="Pfam" id="PF14433">
    <property type="entry name" value="SUKH-3"/>
    <property type="match status" value="1"/>
</dbReference>
<proteinExistence type="predicted"/>
<evidence type="ECO:0008006" key="3">
    <source>
        <dbReference type="Google" id="ProtNLM"/>
    </source>
</evidence>
<dbReference type="Proteomes" id="UP000619293">
    <property type="component" value="Unassembled WGS sequence"/>
</dbReference>
<dbReference type="EMBL" id="BONG01000001">
    <property type="protein sequence ID" value="GIF86871.1"/>
    <property type="molecule type" value="Genomic_DNA"/>
</dbReference>
<keyword evidence="2" id="KW-1185">Reference proteome</keyword>
<sequence>MTVTAQDAQRVAEQLARGAGGTHRPYVAEFPECFIVWTLPDSDGPPEPGAGARLVIDRQDARVSTYPSVPLEHVRRLHRQHRAEQEPAAQVTADPAAALRRLGGGFAPGVAVRLVPGDGLPRETTGAKGDQVLHHHPLVVKWLAVQSPGSLVRGTRRHAELIVLSDWLHELEHAAVSRGEPGLGIAQVRAAAQQVQELRLTLIRDPGDPLAGTPAGPCDTCLAAWIHFGLAPASAAVGPVEPVAPPTGIPGPLANLSPDVAATLAAGGWDVPLRLDGRIVSASEWAELSVRALGEYGHPPLEPLRAAIEKFPYLVSVRRGPGVAHWVRPFELGGDLVGATAASLADFGRVIGTELAPIGAEQAGDAIIAVDANGQVWVLDQAGEWYAGPDLDTAFVVLLQGHPMPRVRDDGTLEPPA</sequence>
<organism evidence="1 2">
    <name type="scientific">Catellatospora chokoriensis</name>
    <dbReference type="NCBI Taxonomy" id="310353"/>
    <lineage>
        <taxon>Bacteria</taxon>
        <taxon>Bacillati</taxon>
        <taxon>Actinomycetota</taxon>
        <taxon>Actinomycetes</taxon>
        <taxon>Micromonosporales</taxon>
        <taxon>Micromonosporaceae</taxon>
        <taxon>Catellatospora</taxon>
    </lineage>
</organism>
<dbReference type="InterPro" id="IPR025850">
    <property type="entry name" value="SUKH-3"/>
</dbReference>